<dbReference type="GO" id="GO:0004185">
    <property type="term" value="F:serine-type carboxypeptidase activity"/>
    <property type="evidence" value="ECO:0007669"/>
    <property type="project" value="UniProtKB-UniRule"/>
</dbReference>
<keyword evidence="3 7" id="KW-0645">Protease</keyword>
<dbReference type="SUPFAM" id="SSF53474">
    <property type="entry name" value="alpha/beta-Hydrolases"/>
    <property type="match status" value="1"/>
</dbReference>
<dbReference type="PANTHER" id="PTHR11802">
    <property type="entry name" value="SERINE PROTEASE FAMILY S10 SERINE CARBOXYPEPTIDASE"/>
    <property type="match status" value="1"/>
</dbReference>
<dbReference type="PROSITE" id="PS00560">
    <property type="entry name" value="CARBOXYPEPT_SER_HIS"/>
    <property type="match status" value="1"/>
</dbReference>
<organism evidence="8 9">
    <name type="scientific">Polysphondylium violaceum</name>
    <dbReference type="NCBI Taxonomy" id="133409"/>
    <lineage>
        <taxon>Eukaryota</taxon>
        <taxon>Amoebozoa</taxon>
        <taxon>Evosea</taxon>
        <taxon>Eumycetozoa</taxon>
        <taxon>Dictyostelia</taxon>
        <taxon>Dictyosteliales</taxon>
        <taxon>Dictyosteliaceae</taxon>
        <taxon>Polysphondylium</taxon>
    </lineage>
</organism>
<dbReference type="PANTHER" id="PTHR11802:SF472">
    <property type="entry name" value="SERINE CARBOXYPEPTIDASE CPVL-RELATED"/>
    <property type="match status" value="1"/>
</dbReference>
<name>A0A8J4PPM9_9MYCE</name>
<dbReference type="PRINTS" id="PR00724">
    <property type="entry name" value="CRBOXYPTASEC"/>
</dbReference>
<dbReference type="EMBL" id="AJWJ01000484">
    <property type="protein sequence ID" value="KAF2070491.1"/>
    <property type="molecule type" value="Genomic_DNA"/>
</dbReference>
<accession>A0A8J4PPM9</accession>
<keyword evidence="2 7" id="KW-0121">Carboxypeptidase</keyword>
<comment type="similarity">
    <text evidence="1 7">Belongs to the peptidase S10 family.</text>
</comment>
<feature type="signal peptide" evidence="7">
    <location>
        <begin position="1"/>
        <end position="26"/>
    </location>
</feature>
<gene>
    <name evidence="8" type="ORF">CYY_008189</name>
</gene>
<sequence length="496" mass="56027">MRQTSRVFLLLVLGVLFISQIPSISARRENSHPFFKKTKFDPIPHHVKLESELDAGETLYASKYVDDHKTAKKLSCVEIGAPFTNCKKLESIDYSLDATTDPFSFSGFITVNETDNSNLFYWFFEAQNGNKDAPVVLFLQGGPGASSLFGLFSENGPYAMLPNLTMVPRNPSWNTNYSMIYIDNPVGTGFSFTEGALNSNEDEIASNLFSCLQQFFKLYPEYADNEFYVAGESYGSRYISALAYYTIQQNYAGVNLKGIAIGDGFADLRSMVTQYANLCFYTGLCDMVQTGIFEMYQAKIIAAIDQEQWLIANDLFTDLVNGPPDLFTNYTGSSNYYDIRTSSEPSYGGDFETFVNSTQIRQLLHVGNHYFQDNDDVYNALREDIPKSSTPLYPPILSSGMKVMLYNGNMDFIVHPTLTEYFITTIPWSGIPFLYESPRIIWRLPSDPSSVAGYVKQYQNFIQVTVRDAGHMVPFNQPERALDMITRFIENLPFPS</sequence>
<evidence type="ECO:0000256" key="6">
    <source>
        <dbReference type="ARBA" id="ARBA00023180"/>
    </source>
</evidence>
<dbReference type="InterPro" id="IPR033124">
    <property type="entry name" value="Ser_caboxypep_his_AS"/>
</dbReference>
<evidence type="ECO:0000256" key="3">
    <source>
        <dbReference type="ARBA" id="ARBA00022670"/>
    </source>
</evidence>
<feature type="chain" id="PRO_5035342792" description="Carboxypeptidase" evidence="7">
    <location>
        <begin position="27"/>
        <end position="496"/>
    </location>
</feature>
<keyword evidence="6" id="KW-0325">Glycoprotein</keyword>
<dbReference type="PROSITE" id="PS00131">
    <property type="entry name" value="CARBOXYPEPT_SER_SER"/>
    <property type="match status" value="1"/>
</dbReference>
<dbReference type="EC" id="3.4.16.-" evidence="7"/>
<evidence type="ECO:0000256" key="4">
    <source>
        <dbReference type="ARBA" id="ARBA00022729"/>
    </source>
</evidence>
<evidence type="ECO:0000256" key="1">
    <source>
        <dbReference type="ARBA" id="ARBA00009431"/>
    </source>
</evidence>
<protein>
    <recommendedName>
        <fullName evidence="7">Carboxypeptidase</fullName>
        <ecNumber evidence="7">3.4.16.-</ecNumber>
    </recommendedName>
</protein>
<evidence type="ECO:0000313" key="9">
    <source>
        <dbReference type="Proteomes" id="UP000695562"/>
    </source>
</evidence>
<dbReference type="InterPro" id="IPR001563">
    <property type="entry name" value="Peptidase_S10"/>
</dbReference>
<evidence type="ECO:0000256" key="5">
    <source>
        <dbReference type="ARBA" id="ARBA00022801"/>
    </source>
</evidence>
<dbReference type="OrthoDB" id="443318at2759"/>
<keyword evidence="9" id="KW-1185">Reference proteome</keyword>
<dbReference type="AlphaFoldDB" id="A0A8J4PPM9"/>
<evidence type="ECO:0000313" key="8">
    <source>
        <dbReference type="EMBL" id="KAF2070491.1"/>
    </source>
</evidence>
<dbReference type="Pfam" id="PF00450">
    <property type="entry name" value="Peptidase_S10"/>
    <property type="match status" value="1"/>
</dbReference>
<evidence type="ECO:0000256" key="2">
    <source>
        <dbReference type="ARBA" id="ARBA00022645"/>
    </source>
</evidence>
<keyword evidence="4 7" id="KW-0732">Signal</keyword>
<dbReference type="InterPro" id="IPR029058">
    <property type="entry name" value="AB_hydrolase_fold"/>
</dbReference>
<evidence type="ECO:0000256" key="7">
    <source>
        <dbReference type="RuleBase" id="RU361156"/>
    </source>
</evidence>
<keyword evidence="5 7" id="KW-0378">Hydrolase</keyword>
<dbReference type="Proteomes" id="UP000695562">
    <property type="component" value="Unassembled WGS sequence"/>
</dbReference>
<dbReference type="InterPro" id="IPR018202">
    <property type="entry name" value="Ser_caboxypep_ser_AS"/>
</dbReference>
<reference evidence="8" key="1">
    <citation type="submission" date="2020-01" db="EMBL/GenBank/DDBJ databases">
        <title>Development of genomics and gene disruption for Polysphondylium violaceum indicates a role for the polyketide synthase stlB in stalk morphogenesis.</title>
        <authorList>
            <person name="Narita B."/>
            <person name="Kawabe Y."/>
            <person name="Kin K."/>
            <person name="Saito T."/>
            <person name="Gibbs R."/>
            <person name="Kuspa A."/>
            <person name="Muzny D."/>
            <person name="Queller D."/>
            <person name="Richards S."/>
            <person name="Strassman J."/>
            <person name="Sucgang R."/>
            <person name="Worley K."/>
            <person name="Schaap P."/>
        </authorList>
    </citation>
    <scope>NUCLEOTIDE SEQUENCE</scope>
    <source>
        <strain evidence="8">QSvi11</strain>
    </source>
</reference>
<comment type="caution">
    <text evidence="8">The sequence shown here is derived from an EMBL/GenBank/DDBJ whole genome shotgun (WGS) entry which is preliminary data.</text>
</comment>
<dbReference type="Gene3D" id="3.40.50.1820">
    <property type="entry name" value="alpha/beta hydrolase"/>
    <property type="match status" value="1"/>
</dbReference>
<dbReference type="GO" id="GO:0006508">
    <property type="term" value="P:proteolysis"/>
    <property type="evidence" value="ECO:0007669"/>
    <property type="project" value="UniProtKB-KW"/>
</dbReference>
<proteinExistence type="inferred from homology"/>